<name>X0TXF0_9ZZZZ</name>
<evidence type="ECO:0000256" key="4">
    <source>
        <dbReference type="ARBA" id="ARBA00023004"/>
    </source>
</evidence>
<comment type="cofactor">
    <cofactor evidence="1">
        <name>[4Fe-4S] cluster</name>
        <dbReference type="ChEBI" id="CHEBI:49883"/>
    </cofactor>
</comment>
<evidence type="ECO:0000313" key="6">
    <source>
        <dbReference type="EMBL" id="GAF92812.1"/>
    </source>
</evidence>
<sequence length="44" mass="4738">THLVETAEEVDNSWLVGKHHIGITAGASTPDEAVEELIAKLRSL</sequence>
<evidence type="ECO:0008006" key="7">
    <source>
        <dbReference type="Google" id="ProtNLM"/>
    </source>
</evidence>
<dbReference type="EMBL" id="BARS01013042">
    <property type="protein sequence ID" value="GAF92812.1"/>
    <property type="molecule type" value="Genomic_DNA"/>
</dbReference>
<feature type="non-terminal residue" evidence="6">
    <location>
        <position position="1"/>
    </location>
</feature>
<evidence type="ECO:0000256" key="2">
    <source>
        <dbReference type="ARBA" id="ARBA00022485"/>
    </source>
</evidence>
<dbReference type="GO" id="GO:0051539">
    <property type="term" value="F:4 iron, 4 sulfur cluster binding"/>
    <property type="evidence" value="ECO:0007669"/>
    <property type="project" value="UniProtKB-KW"/>
</dbReference>
<proteinExistence type="predicted"/>
<organism evidence="6">
    <name type="scientific">marine sediment metagenome</name>
    <dbReference type="NCBI Taxonomy" id="412755"/>
    <lineage>
        <taxon>unclassified sequences</taxon>
        <taxon>metagenomes</taxon>
        <taxon>ecological metagenomes</taxon>
    </lineage>
</organism>
<dbReference type="InterPro" id="IPR003451">
    <property type="entry name" value="LytB/IspH"/>
</dbReference>
<keyword evidence="4" id="KW-0408">Iron</keyword>
<gene>
    <name evidence="6" type="ORF">S01H1_22892</name>
</gene>
<dbReference type="GO" id="GO:0050992">
    <property type="term" value="P:dimethylallyl diphosphate biosynthetic process"/>
    <property type="evidence" value="ECO:0007669"/>
    <property type="project" value="InterPro"/>
</dbReference>
<keyword evidence="5" id="KW-0411">Iron-sulfur</keyword>
<reference evidence="6" key="1">
    <citation type="journal article" date="2014" name="Front. Microbiol.">
        <title>High frequency of phylogenetically diverse reductive dehalogenase-homologous genes in deep subseafloor sedimentary metagenomes.</title>
        <authorList>
            <person name="Kawai M."/>
            <person name="Futagami T."/>
            <person name="Toyoda A."/>
            <person name="Takaki Y."/>
            <person name="Nishi S."/>
            <person name="Hori S."/>
            <person name="Arai W."/>
            <person name="Tsubouchi T."/>
            <person name="Morono Y."/>
            <person name="Uchiyama I."/>
            <person name="Ito T."/>
            <person name="Fujiyama A."/>
            <person name="Inagaki F."/>
            <person name="Takami H."/>
        </authorList>
    </citation>
    <scope>NUCLEOTIDE SEQUENCE</scope>
    <source>
        <strain evidence="6">Expedition CK06-06</strain>
    </source>
</reference>
<keyword evidence="3" id="KW-0479">Metal-binding</keyword>
<protein>
    <recommendedName>
        <fullName evidence="7">4-hydroxy-3-methylbut-2-enyl diphosphate reductase</fullName>
    </recommendedName>
</protein>
<dbReference type="GO" id="GO:0046872">
    <property type="term" value="F:metal ion binding"/>
    <property type="evidence" value="ECO:0007669"/>
    <property type="project" value="UniProtKB-KW"/>
</dbReference>
<dbReference type="GO" id="GO:0051745">
    <property type="term" value="F:4-hydroxy-3-methylbut-2-enyl diphosphate reductase activity"/>
    <property type="evidence" value="ECO:0007669"/>
    <property type="project" value="InterPro"/>
</dbReference>
<dbReference type="Pfam" id="PF02401">
    <property type="entry name" value="LYTB"/>
    <property type="match status" value="1"/>
</dbReference>
<dbReference type="AlphaFoldDB" id="X0TXF0"/>
<comment type="caution">
    <text evidence="6">The sequence shown here is derived from an EMBL/GenBank/DDBJ whole genome shotgun (WGS) entry which is preliminary data.</text>
</comment>
<dbReference type="Gene3D" id="3.40.1010.20">
    <property type="entry name" value="4-hydroxy-3-methylbut-2-enyl diphosphate reductase, catalytic domain"/>
    <property type="match status" value="1"/>
</dbReference>
<evidence type="ECO:0000256" key="5">
    <source>
        <dbReference type="ARBA" id="ARBA00023014"/>
    </source>
</evidence>
<evidence type="ECO:0000256" key="1">
    <source>
        <dbReference type="ARBA" id="ARBA00001966"/>
    </source>
</evidence>
<dbReference type="GO" id="GO:0019288">
    <property type="term" value="P:isopentenyl diphosphate biosynthetic process, methylerythritol 4-phosphate pathway"/>
    <property type="evidence" value="ECO:0007669"/>
    <property type="project" value="InterPro"/>
</dbReference>
<keyword evidence="2" id="KW-0004">4Fe-4S</keyword>
<accession>X0TXF0</accession>
<evidence type="ECO:0000256" key="3">
    <source>
        <dbReference type="ARBA" id="ARBA00022723"/>
    </source>
</evidence>